<dbReference type="Proteomes" id="UP000821845">
    <property type="component" value="Chromosome 1"/>
</dbReference>
<accession>A0ACB7THA0</accession>
<evidence type="ECO:0000313" key="1">
    <source>
        <dbReference type="EMBL" id="KAH6946415.1"/>
    </source>
</evidence>
<keyword evidence="2" id="KW-1185">Reference proteome</keyword>
<proteinExistence type="predicted"/>
<gene>
    <name evidence="1" type="ORF">HPB50_013307</name>
</gene>
<organism evidence="1 2">
    <name type="scientific">Hyalomma asiaticum</name>
    <name type="common">Tick</name>
    <dbReference type="NCBI Taxonomy" id="266040"/>
    <lineage>
        <taxon>Eukaryota</taxon>
        <taxon>Metazoa</taxon>
        <taxon>Ecdysozoa</taxon>
        <taxon>Arthropoda</taxon>
        <taxon>Chelicerata</taxon>
        <taxon>Arachnida</taxon>
        <taxon>Acari</taxon>
        <taxon>Parasitiformes</taxon>
        <taxon>Ixodida</taxon>
        <taxon>Ixodoidea</taxon>
        <taxon>Ixodidae</taxon>
        <taxon>Hyalomminae</taxon>
        <taxon>Hyalomma</taxon>
    </lineage>
</organism>
<name>A0ACB7THA0_HYAAI</name>
<protein>
    <submittedName>
        <fullName evidence="1">Uncharacterized protein</fullName>
    </submittedName>
</protein>
<reference evidence="1" key="1">
    <citation type="submission" date="2020-05" db="EMBL/GenBank/DDBJ databases">
        <title>Large-scale comparative analyses of tick genomes elucidate their genetic diversity and vector capacities.</title>
        <authorList>
            <person name="Jia N."/>
            <person name="Wang J."/>
            <person name="Shi W."/>
            <person name="Du L."/>
            <person name="Sun Y."/>
            <person name="Zhan W."/>
            <person name="Jiang J."/>
            <person name="Wang Q."/>
            <person name="Zhang B."/>
            <person name="Ji P."/>
            <person name="Sakyi L.B."/>
            <person name="Cui X."/>
            <person name="Yuan T."/>
            <person name="Jiang B."/>
            <person name="Yang W."/>
            <person name="Lam T.T.-Y."/>
            <person name="Chang Q."/>
            <person name="Ding S."/>
            <person name="Wang X."/>
            <person name="Zhu J."/>
            <person name="Ruan X."/>
            <person name="Zhao L."/>
            <person name="Wei J."/>
            <person name="Que T."/>
            <person name="Du C."/>
            <person name="Cheng J."/>
            <person name="Dai P."/>
            <person name="Han X."/>
            <person name="Huang E."/>
            <person name="Gao Y."/>
            <person name="Liu J."/>
            <person name="Shao H."/>
            <person name="Ye R."/>
            <person name="Li L."/>
            <person name="Wei W."/>
            <person name="Wang X."/>
            <person name="Wang C."/>
            <person name="Yang T."/>
            <person name="Huo Q."/>
            <person name="Li W."/>
            <person name="Guo W."/>
            <person name="Chen H."/>
            <person name="Zhou L."/>
            <person name="Ni X."/>
            <person name="Tian J."/>
            <person name="Zhou Y."/>
            <person name="Sheng Y."/>
            <person name="Liu T."/>
            <person name="Pan Y."/>
            <person name="Xia L."/>
            <person name="Li J."/>
            <person name="Zhao F."/>
            <person name="Cao W."/>
        </authorList>
    </citation>
    <scope>NUCLEOTIDE SEQUENCE</scope>
    <source>
        <strain evidence="1">Hyas-2018</strain>
    </source>
</reference>
<dbReference type="EMBL" id="CM023481">
    <property type="protein sequence ID" value="KAH6946415.1"/>
    <property type="molecule type" value="Genomic_DNA"/>
</dbReference>
<evidence type="ECO:0000313" key="2">
    <source>
        <dbReference type="Proteomes" id="UP000821845"/>
    </source>
</evidence>
<comment type="caution">
    <text evidence="1">The sequence shown here is derived from an EMBL/GenBank/DDBJ whole genome shotgun (WGS) entry which is preliminary data.</text>
</comment>
<sequence>MHAIFHAERREKSTKSNQTLWFNGPQIGCVYVDAASGKWGPAVASVVDGQGAPVSGATIRSRNTETAEELAIVLACAGTKAHFIISDRKTAIWTFGKGRIEPEAQGFCPVDG</sequence>